<dbReference type="InterPro" id="IPR044730">
    <property type="entry name" value="RNase_H-like_dom_plant"/>
</dbReference>
<sequence length="292" mass="33397">MLWELNVAPKHSHFLWRALNEAIPVKGNLFKKGVKCDPLCPRCFNHVETIHHAFLDCVWAKQLWFSSTLTINLNHCHYTNLHDWVLHMFKQTDKASREIITATLYGIWYARNLLVFQGKNLPPHEVSTTILAQLQEFQCHCIKKNIVNQNHSTGNSSNNKCWSPPPKGTVKINVDAHLGDGHWFSGLILRRWDGNAIGATTRLHAGSDEIIQGEAYAINDALDLVEKLCLPEVIIESDSQIFVNLVKKTRVRKNWGRIVERCISFLEANPSSSISWVNRVRNRVAHELAKWA</sequence>
<dbReference type="Pfam" id="PF13966">
    <property type="entry name" value="zf-RVT"/>
    <property type="match status" value="1"/>
</dbReference>
<dbReference type="PANTHER" id="PTHR47074">
    <property type="entry name" value="BNAC02G40300D PROTEIN"/>
    <property type="match status" value="1"/>
</dbReference>
<reference evidence="3 4" key="1">
    <citation type="journal article" date="2014" name="Am. J. Bot.">
        <title>Genome assembly and annotation for red clover (Trifolium pratense; Fabaceae).</title>
        <authorList>
            <person name="Istvanek J."/>
            <person name="Jaros M."/>
            <person name="Krenek A."/>
            <person name="Repkova J."/>
        </authorList>
    </citation>
    <scope>NUCLEOTIDE SEQUENCE [LARGE SCALE GENOMIC DNA]</scope>
    <source>
        <strain evidence="4">cv. Tatra</strain>
        <tissue evidence="3">Young leaves</tissue>
    </source>
</reference>
<dbReference type="InterPro" id="IPR012337">
    <property type="entry name" value="RNaseH-like_sf"/>
</dbReference>
<feature type="domain" description="Reverse transcriptase zinc-binding" evidence="2">
    <location>
        <begin position="1"/>
        <end position="64"/>
    </location>
</feature>
<dbReference type="EMBL" id="ASHM01006524">
    <property type="protein sequence ID" value="PNY14022.1"/>
    <property type="molecule type" value="Genomic_DNA"/>
</dbReference>
<proteinExistence type="predicted"/>
<dbReference type="AlphaFoldDB" id="A0A2K3PFF5"/>
<evidence type="ECO:0000259" key="2">
    <source>
        <dbReference type="Pfam" id="PF13966"/>
    </source>
</evidence>
<dbReference type="SUPFAM" id="SSF53098">
    <property type="entry name" value="Ribonuclease H-like"/>
    <property type="match status" value="1"/>
</dbReference>
<evidence type="ECO:0000259" key="1">
    <source>
        <dbReference type="Pfam" id="PF13456"/>
    </source>
</evidence>
<accession>A0A2K3PFF5</accession>
<dbReference type="CDD" id="cd06222">
    <property type="entry name" value="RNase_H_like"/>
    <property type="match status" value="1"/>
</dbReference>
<dbReference type="InterPro" id="IPR052929">
    <property type="entry name" value="RNase_H-like_EbsB-rel"/>
</dbReference>
<comment type="caution">
    <text evidence="3">The sequence shown here is derived from an EMBL/GenBank/DDBJ whole genome shotgun (WGS) entry which is preliminary data.</text>
</comment>
<protein>
    <submittedName>
        <fullName evidence="3">Ribonuclease H</fullName>
    </submittedName>
</protein>
<dbReference type="Pfam" id="PF13456">
    <property type="entry name" value="RVT_3"/>
    <property type="match status" value="1"/>
</dbReference>
<organism evidence="3 4">
    <name type="scientific">Trifolium pratense</name>
    <name type="common">Red clover</name>
    <dbReference type="NCBI Taxonomy" id="57577"/>
    <lineage>
        <taxon>Eukaryota</taxon>
        <taxon>Viridiplantae</taxon>
        <taxon>Streptophyta</taxon>
        <taxon>Embryophyta</taxon>
        <taxon>Tracheophyta</taxon>
        <taxon>Spermatophyta</taxon>
        <taxon>Magnoliopsida</taxon>
        <taxon>eudicotyledons</taxon>
        <taxon>Gunneridae</taxon>
        <taxon>Pentapetalae</taxon>
        <taxon>rosids</taxon>
        <taxon>fabids</taxon>
        <taxon>Fabales</taxon>
        <taxon>Fabaceae</taxon>
        <taxon>Papilionoideae</taxon>
        <taxon>50 kb inversion clade</taxon>
        <taxon>NPAAA clade</taxon>
        <taxon>Hologalegina</taxon>
        <taxon>IRL clade</taxon>
        <taxon>Trifolieae</taxon>
        <taxon>Trifolium</taxon>
    </lineage>
</organism>
<dbReference type="GO" id="GO:0003676">
    <property type="term" value="F:nucleic acid binding"/>
    <property type="evidence" value="ECO:0007669"/>
    <property type="project" value="InterPro"/>
</dbReference>
<dbReference type="PANTHER" id="PTHR47074:SF11">
    <property type="entry name" value="REVERSE TRANSCRIPTASE-LIKE PROTEIN"/>
    <property type="match status" value="1"/>
</dbReference>
<dbReference type="Gene3D" id="3.30.420.10">
    <property type="entry name" value="Ribonuclease H-like superfamily/Ribonuclease H"/>
    <property type="match status" value="1"/>
</dbReference>
<dbReference type="InterPro" id="IPR026960">
    <property type="entry name" value="RVT-Znf"/>
</dbReference>
<dbReference type="STRING" id="57577.A0A2K3PFF5"/>
<evidence type="ECO:0000313" key="4">
    <source>
        <dbReference type="Proteomes" id="UP000236291"/>
    </source>
</evidence>
<gene>
    <name evidence="3" type="ORF">L195_g010691</name>
</gene>
<name>A0A2K3PFF5_TRIPR</name>
<dbReference type="GO" id="GO:0004523">
    <property type="term" value="F:RNA-DNA hybrid ribonuclease activity"/>
    <property type="evidence" value="ECO:0007669"/>
    <property type="project" value="InterPro"/>
</dbReference>
<dbReference type="InterPro" id="IPR036397">
    <property type="entry name" value="RNaseH_sf"/>
</dbReference>
<dbReference type="Proteomes" id="UP000236291">
    <property type="component" value="Unassembled WGS sequence"/>
</dbReference>
<feature type="domain" description="RNase H type-1" evidence="1">
    <location>
        <begin position="183"/>
        <end position="292"/>
    </location>
</feature>
<dbReference type="InterPro" id="IPR002156">
    <property type="entry name" value="RNaseH_domain"/>
</dbReference>
<reference evidence="3 4" key="2">
    <citation type="journal article" date="2017" name="Front. Plant Sci.">
        <title>Gene Classification and Mining of Molecular Markers Useful in Red Clover (Trifolium pratense) Breeding.</title>
        <authorList>
            <person name="Istvanek J."/>
            <person name="Dluhosova J."/>
            <person name="Dluhos P."/>
            <person name="Patkova L."/>
            <person name="Nedelnik J."/>
            <person name="Repkova J."/>
        </authorList>
    </citation>
    <scope>NUCLEOTIDE SEQUENCE [LARGE SCALE GENOMIC DNA]</scope>
    <source>
        <strain evidence="4">cv. Tatra</strain>
        <tissue evidence="3">Young leaves</tissue>
    </source>
</reference>
<evidence type="ECO:0000313" key="3">
    <source>
        <dbReference type="EMBL" id="PNY14022.1"/>
    </source>
</evidence>